<name>A0AA51ZV07_9BACT</name>
<dbReference type="EMBL" id="CP129968">
    <property type="protein sequence ID" value="WNB16902.1"/>
    <property type="molecule type" value="Genomic_DNA"/>
</dbReference>
<accession>A0AA51ZV07</accession>
<dbReference type="Proteomes" id="UP001232019">
    <property type="component" value="Chromosome"/>
</dbReference>
<gene>
    <name evidence="1" type="ORF">QYS47_32185</name>
</gene>
<proteinExistence type="predicted"/>
<evidence type="ECO:0000313" key="1">
    <source>
        <dbReference type="EMBL" id="WNB16902.1"/>
    </source>
</evidence>
<dbReference type="AlphaFoldDB" id="A0AA51ZV07"/>
<reference evidence="1" key="1">
    <citation type="submission" date="2023-08" db="EMBL/GenBank/DDBJ databases">
        <title>Comparative genomics and taxonomic characterization of three novel marine species of genus Marivirga.</title>
        <authorList>
            <person name="Muhammad N."/>
            <person name="Kim S.-G."/>
        </authorList>
    </citation>
    <scope>NUCLEOTIDE SEQUENCE</scope>
    <source>
        <strain evidence="1">BKB1-2</strain>
    </source>
</reference>
<dbReference type="RefSeq" id="WP_322345857.1">
    <property type="nucleotide sequence ID" value="NZ_CP129968.2"/>
</dbReference>
<protein>
    <submittedName>
        <fullName evidence="1">Uncharacterized protein</fullName>
    </submittedName>
</protein>
<sequence>MNKYLNYTITKPSIDQLLNFKEDNADEDFKALFERAQTWDDLRIILPLHLAFEKADSIRLKRENVFNLETLYDTVDLVGGELCGSLEGFDENFIYLLIEESYEDLDIENKNLSEILTFFSNSYHKAEMI</sequence>
<organism evidence="1">
    <name type="scientific">Marivirga arenosa</name>
    <dbReference type="NCBI Taxonomy" id="3059076"/>
    <lineage>
        <taxon>Bacteria</taxon>
        <taxon>Pseudomonadati</taxon>
        <taxon>Bacteroidota</taxon>
        <taxon>Cytophagia</taxon>
        <taxon>Cytophagales</taxon>
        <taxon>Marivirgaceae</taxon>
        <taxon>Marivirga</taxon>
    </lineage>
</organism>
<dbReference type="KEGG" id="marp:QYS47_32185"/>